<dbReference type="InterPro" id="IPR013042">
    <property type="entry name" value="DUF1592"/>
</dbReference>
<evidence type="ECO:0000259" key="4">
    <source>
        <dbReference type="Pfam" id="PF07627"/>
    </source>
</evidence>
<keyword evidence="9" id="KW-1185">Reference proteome</keyword>
<dbReference type="OrthoDB" id="127185at2"/>
<dbReference type="CDD" id="cd02795">
    <property type="entry name" value="CBM6-CBM35-CBM36_like"/>
    <property type="match status" value="1"/>
</dbReference>
<feature type="chain" id="PRO_5030106656" evidence="1">
    <location>
        <begin position="30"/>
        <end position="683"/>
    </location>
</feature>
<evidence type="ECO:0000259" key="5">
    <source>
        <dbReference type="Pfam" id="PF07631"/>
    </source>
</evidence>
<dbReference type="Pfam" id="PF07624">
    <property type="entry name" value="PSD2"/>
    <property type="match status" value="1"/>
</dbReference>
<feature type="domain" description="DUF1588" evidence="4">
    <location>
        <begin position="490"/>
        <end position="583"/>
    </location>
</feature>
<dbReference type="RefSeq" id="WP_141199617.1">
    <property type="nucleotide sequence ID" value="NZ_CP041186.1"/>
</dbReference>
<feature type="domain" description="DUF1587" evidence="3">
    <location>
        <begin position="64"/>
        <end position="124"/>
    </location>
</feature>
<evidence type="ECO:0000313" key="8">
    <source>
        <dbReference type="EMBL" id="QDG53156.1"/>
    </source>
</evidence>
<feature type="signal peptide" evidence="1">
    <location>
        <begin position="1"/>
        <end position="29"/>
    </location>
</feature>
<feature type="domain" description="DUF1595" evidence="6">
    <location>
        <begin position="275"/>
        <end position="335"/>
    </location>
</feature>
<evidence type="ECO:0000259" key="7">
    <source>
        <dbReference type="Pfam" id="PF16841"/>
    </source>
</evidence>
<feature type="domain" description="Carbohydrate binding module xylan-binding" evidence="7">
    <location>
        <begin position="184"/>
        <end position="267"/>
    </location>
</feature>
<feature type="domain" description="DUF1585" evidence="2">
    <location>
        <begin position="604"/>
        <end position="674"/>
    </location>
</feature>
<dbReference type="Pfam" id="PF07637">
    <property type="entry name" value="PSD5"/>
    <property type="match status" value="1"/>
</dbReference>
<keyword evidence="1" id="KW-0732">Signal</keyword>
<organism evidence="8 9">
    <name type="scientific">Persicimonas caeni</name>
    <dbReference type="NCBI Taxonomy" id="2292766"/>
    <lineage>
        <taxon>Bacteria</taxon>
        <taxon>Deltaproteobacteria</taxon>
        <taxon>Bradymonadales</taxon>
        <taxon>Bradymonadaceae</taxon>
        <taxon>Persicimonas</taxon>
    </lineage>
</organism>
<evidence type="ECO:0000259" key="6">
    <source>
        <dbReference type="Pfam" id="PF07637"/>
    </source>
</evidence>
<evidence type="ECO:0000259" key="2">
    <source>
        <dbReference type="Pfam" id="PF07624"/>
    </source>
</evidence>
<gene>
    <name evidence="8" type="ORF">FIV42_21135</name>
</gene>
<dbReference type="Pfam" id="PF07631">
    <property type="entry name" value="PSD4"/>
    <property type="match status" value="1"/>
</dbReference>
<reference evidence="8 9" key="1">
    <citation type="submission" date="2019-06" db="EMBL/GenBank/DDBJ databases">
        <title>Persicimonas caeni gen. nov., sp. nov., a predatory bacterium isolated from solar saltern.</title>
        <authorList>
            <person name="Wang S."/>
        </authorList>
    </citation>
    <scope>NUCLEOTIDE SEQUENCE [LARGE SCALE GENOMIC DNA]</scope>
    <source>
        <strain evidence="8 9">YN101</strain>
    </source>
</reference>
<dbReference type="InterPro" id="IPR011478">
    <property type="entry name" value="DUF1585"/>
</dbReference>
<dbReference type="InterPro" id="IPR031768">
    <property type="entry name" value="CBM60_xylan-bd"/>
</dbReference>
<name>A0A4Y6PXV9_PERCE</name>
<evidence type="ECO:0000259" key="3">
    <source>
        <dbReference type="Pfam" id="PF07626"/>
    </source>
</evidence>
<dbReference type="Proteomes" id="UP000315995">
    <property type="component" value="Chromosome"/>
</dbReference>
<dbReference type="InterPro" id="IPR013039">
    <property type="entry name" value="DUF1588"/>
</dbReference>
<protein>
    <submittedName>
        <fullName evidence="8">DUF1592 domain-containing protein</fullName>
    </submittedName>
</protein>
<dbReference type="InterPro" id="IPR013036">
    <property type="entry name" value="DUF1587"/>
</dbReference>
<accession>A0A4Y6PXV9</accession>
<dbReference type="EMBL" id="CP041186">
    <property type="protein sequence ID" value="QDG53156.1"/>
    <property type="molecule type" value="Genomic_DNA"/>
</dbReference>
<dbReference type="Pfam" id="PF07627">
    <property type="entry name" value="PSCyt3"/>
    <property type="match status" value="1"/>
</dbReference>
<dbReference type="InterPro" id="IPR013043">
    <property type="entry name" value="DUF1595"/>
</dbReference>
<dbReference type="Pfam" id="PF07626">
    <property type="entry name" value="PSD3"/>
    <property type="match status" value="1"/>
</dbReference>
<dbReference type="Pfam" id="PF16841">
    <property type="entry name" value="CBM60"/>
    <property type="match status" value="1"/>
</dbReference>
<dbReference type="Gene3D" id="2.60.60.40">
    <property type="match status" value="1"/>
</dbReference>
<dbReference type="AlphaFoldDB" id="A0A4Y6PXV9"/>
<feature type="domain" description="DUF1592" evidence="5">
    <location>
        <begin position="347"/>
        <end position="472"/>
    </location>
</feature>
<dbReference type="PROSITE" id="PS51257">
    <property type="entry name" value="PROKAR_LIPOPROTEIN"/>
    <property type="match status" value="1"/>
</dbReference>
<accession>A0A5B8YAM8</accession>
<evidence type="ECO:0000256" key="1">
    <source>
        <dbReference type="SAM" id="SignalP"/>
    </source>
</evidence>
<sequence length="683" mass="74977">MPFHRSHVYMLSALSLAALTLACDGYMQAGRGPLATDNGSDGNPTPTSDRVCSRITPGESPLPRLTEAEYNNTLDDLFPSLDVAHLDVPGDEKIGPFDANVMASVGDTIAGQYQLNAEAVSRNVAANIGAVLPCAQTSPEQVYHGEAEEIGGSVGQSQNIYWNLWTNGTLATNFTTDEAGDYEIAVSASGTRAGADLPHMTVTINGDRVLDVDVDAQGGTPKTYHTETTLPSGSHTISVAFTNDFYDEASGNDRNLLVDSISVTHTNRVTADDSCVRGFIDSFGRRAFRRPLSQDESDRLWQLFEGMRAEYGLGTGIRAVVEAALQSPKFLYRFEVGELADDGVVELTDFEVASRLSYFLLDSMPDEQLLSAAEAGELSTKEGVEAQTRRLLETADARRSLNRAFMTWMGLDDLSSVEKEDPDFTPEMRTSMEAATLAFIDQIIWEGDGRLSTLLTAPFAYVDRETAPLYGVEPPDDDSIVRVDLDGEKRLGLLTQPAVLARYAYGDTTVHRGLFIRDAFFCSRPPPPPNEFEDPPETYEGQPARERAEDRMNHQQCGACHKQIDPLGLAFDEFDGMGRWTETDEHGNPVHDSGAIYGTSSTDQEVRGPVELARALAESGEVRQCVVRQWFRLAFARTMTREDACSLQQLEEALQSSDDDIRELIVTIATSDAFRYRLAYDAQ</sequence>
<proteinExistence type="predicted"/>
<evidence type="ECO:0000313" key="9">
    <source>
        <dbReference type="Proteomes" id="UP000315995"/>
    </source>
</evidence>